<keyword evidence="3 4" id="KW-0413">Isomerase</keyword>
<evidence type="ECO:0000256" key="5">
    <source>
        <dbReference type="PIRSR" id="PIRSR001430-1"/>
    </source>
</evidence>
<dbReference type="FunFam" id="3.30.70.580:FF:000001">
    <property type="entry name" value="tRNA pseudouridine synthase A"/>
    <property type="match status" value="1"/>
</dbReference>
<dbReference type="GO" id="GO:0031119">
    <property type="term" value="P:tRNA pseudouridine synthesis"/>
    <property type="evidence" value="ECO:0007669"/>
    <property type="project" value="UniProtKB-UniRule"/>
</dbReference>
<comment type="similarity">
    <text evidence="1 4 7">Belongs to the tRNA pseudouridine synthase TruA family.</text>
</comment>
<dbReference type="Pfam" id="PF01416">
    <property type="entry name" value="PseudoU_synth_1"/>
    <property type="match status" value="2"/>
</dbReference>
<proteinExistence type="inferred from homology"/>
<organism evidence="9 10">
    <name type="scientific">Staphylococcus lugdunensis</name>
    <dbReference type="NCBI Taxonomy" id="28035"/>
    <lineage>
        <taxon>Bacteria</taxon>
        <taxon>Bacillati</taxon>
        <taxon>Bacillota</taxon>
        <taxon>Bacilli</taxon>
        <taxon>Bacillales</taxon>
        <taxon>Staphylococcaceae</taxon>
        <taxon>Staphylococcus</taxon>
    </lineage>
</organism>
<dbReference type="Gene3D" id="3.30.70.580">
    <property type="entry name" value="Pseudouridine synthase I, catalytic domain, N-terminal subdomain"/>
    <property type="match status" value="1"/>
</dbReference>
<dbReference type="GO" id="GO:0160147">
    <property type="term" value="F:tRNA pseudouridine(38-40) synthase activity"/>
    <property type="evidence" value="ECO:0007669"/>
    <property type="project" value="UniProtKB-EC"/>
</dbReference>
<evidence type="ECO:0000313" key="10">
    <source>
        <dbReference type="Proteomes" id="UP000293637"/>
    </source>
</evidence>
<dbReference type="NCBIfam" id="TIGR00071">
    <property type="entry name" value="hisT_truA"/>
    <property type="match status" value="1"/>
</dbReference>
<dbReference type="InterPro" id="IPR001406">
    <property type="entry name" value="PsdUridine_synth_TruA"/>
</dbReference>
<feature type="domain" description="Pseudouridine synthase I TruA alpha/beta" evidence="8">
    <location>
        <begin position="9"/>
        <end position="103"/>
    </location>
</feature>
<evidence type="ECO:0000256" key="7">
    <source>
        <dbReference type="RuleBase" id="RU003792"/>
    </source>
</evidence>
<dbReference type="PANTHER" id="PTHR11142">
    <property type="entry name" value="PSEUDOURIDYLATE SYNTHASE"/>
    <property type="match status" value="1"/>
</dbReference>
<evidence type="ECO:0000256" key="3">
    <source>
        <dbReference type="ARBA" id="ARBA00023235"/>
    </source>
</evidence>
<dbReference type="InterPro" id="IPR020097">
    <property type="entry name" value="PsdUridine_synth_TruA_a/b_dom"/>
</dbReference>
<gene>
    <name evidence="4 9" type="primary">truA</name>
    <name evidence="9" type="ORF">EQ812_00235</name>
</gene>
<accession>A0A4Q9WCZ0</accession>
<feature type="domain" description="Pseudouridine synthase I TruA alpha/beta" evidence="8">
    <location>
        <begin position="142"/>
        <end position="240"/>
    </location>
</feature>
<protein>
    <recommendedName>
        <fullName evidence="4">tRNA pseudouridine synthase A</fullName>
        <ecNumber evidence="4">5.4.99.12</ecNumber>
    </recommendedName>
    <alternativeName>
        <fullName evidence="4">tRNA pseudouridine(38-40) synthase</fullName>
    </alternativeName>
    <alternativeName>
        <fullName evidence="4">tRNA pseudouridylate synthase I</fullName>
    </alternativeName>
    <alternativeName>
        <fullName evidence="4">tRNA-uridine isomerase I</fullName>
    </alternativeName>
</protein>
<dbReference type="RefSeq" id="WP_002492214.1">
    <property type="nucleotide sequence ID" value="NZ_AP021848.1"/>
</dbReference>
<dbReference type="SUPFAM" id="SSF55120">
    <property type="entry name" value="Pseudouridine synthase"/>
    <property type="match status" value="1"/>
</dbReference>
<reference evidence="9 10" key="1">
    <citation type="journal article" date="2019" name="Sci. Transl. Med.">
        <title>Quorum sensing between bacterial species on the skin protects against epidermal injury in atopic dermatitis.</title>
        <authorList>
            <person name="Williams M.R."/>
        </authorList>
    </citation>
    <scope>NUCLEOTIDE SEQUENCE [LARGE SCALE GENOMIC DNA]</scope>
    <source>
        <strain evidence="9 10">E7</strain>
    </source>
</reference>
<dbReference type="EMBL" id="SCHB01000001">
    <property type="protein sequence ID" value="TBW73261.1"/>
    <property type="molecule type" value="Genomic_DNA"/>
</dbReference>
<dbReference type="InterPro" id="IPR020094">
    <property type="entry name" value="TruA/RsuA/RluB/E/F_N"/>
</dbReference>
<feature type="active site" description="Nucleophile" evidence="4 5">
    <location>
        <position position="51"/>
    </location>
</feature>
<comment type="caution">
    <text evidence="4">Lacks conserved residue(s) required for the propagation of feature annotation.</text>
</comment>
<dbReference type="EC" id="5.4.99.12" evidence="4"/>
<comment type="caution">
    <text evidence="9">The sequence shown here is derived from an EMBL/GenBank/DDBJ whole genome shotgun (WGS) entry which is preliminary data.</text>
</comment>
<evidence type="ECO:0000256" key="4">
    <source>
        <dbReference type="HAMAP-Rule" id="MF_00171"/>
    </source>
</evidence>
<comment type="function">
    <text evidence="4">Formation of pseudouridine at positions 38, 39 and 40 in the anticodon stem and loop of transfer RNAs.</text>
</comment>
<name>A0A4Q9WCZ0_STALU</name>
<keyword evidence="2 4" id="KW-0819">tRNA processing</keyword>
<dbReference type="PIRSF" id="PIRSF001430">
    <property type="entry name" value="tRNA_psdUrid_synth"/>
    <property type="match status" value="1"/>
</dbReference>
<dbReference type="GO" id="GO:0003723">
    <property type="term" value="F:RNA binding"/>
    <property type="evidence" value="ECO:0007669"/>
    <property type="project" value="InterPro"/>
</dbReference>
<dbReference type="Proteomes" id="UP000293637">
    <property type="component" value="Unassembled WGS sequence"/>
</dbReference>
<evidence type="ECO:0000256" key="1">
    <source>
        <dbReference type="ARBA" id="ARBA00009375"/>
    </source>
</evidence>
<evidence type="ECO:0000313" key="9">
    <source>
        <dbReference type="EMBL" id="TBW73261.1"/>
    </source>
</evidence>
<dbReference type="HAMAP" id="MF_00171">
    <property type="entry name" value="TruA"/>
    <property type="match status" value="1"/>
</dbReference>
<comment type="catalytic activity">
    <reaction evidence="4 7">
        <text>uridine(38/39/40) in tRNA = pseudouridine(38/39/40) in tRNA</text>
        <dbReference type="Rhea" id="RHEA:22376"/>
        <dbReference type="Rhea" id="RHEA-COMP:10085"/>
        <dbReference type="Rhea" id="RHEA-COMP:10087"/>
        <dbReference type="ChEBI" id="CHEBI:65314"/>
        <dbReference type="ChEBI" id="CHEBI:65315"/>
        <dbReference type="EC" id="5.4.99.12"/>
    </reaction>
</comment>
<evidence type="ECO:0000256" key="2">
    <source>
        <dbReference type="ARBA" id="ARBA00022694"/>
    </source>
</evidence>
<dbReference type="GeneID" id="58091497"/>
<dbReference type="InterPro" id="IPR020095">
    <property type="entry name" value="PsdUridine_synth_TruA_C"/>
</dbReference>
<dbReference type="InterPro" id="IPR020103">
    <property type="entry name" value="PsdUridine_synth_cat_dom_sf"/>
</dbReference>
<sequence>MRILVNICYQGSNFLGFQIQNQGRTVQQQFEKILKRMHRHDVRIHPSSRTDRGVHALEQFFHFDTELKIADSQWQYAMNSALPDDIYVKEVKQVDSDFHCRYDCVGKRYRYKVYQAEHKNPFESGLKTYVPQQLNIERMNEAAQKFIGTHDFTGFCSQKTEVESKVRTLYQSEIEMTTYGFDYIVTGSGFLYNMVRVLMAFLIEVGKGNRFPEEVTALLEQKNRDNVPFTAPAEGLYLEKIYLAPEDLINDFGQNIKIYRKKSLQND</sequence>
<dbReference type="Gene3D" id="3.30.70.660">
    <property type="entry name" value="Pseudouridine synthase I, catalytic domain, C-terminal subdomain"/>
    <property type="match status" value="1"/>
</dbReference>
<dbReference type="AlphaFoldDB" id="A0A4Q9WCZ0"/>
<evidence type="ECO:0000256" key="6">
    <source>
        <dbReference type="PIRSR" id="PIRSR001430-2"/>
    </source>
</evidence>
<dbReference type="CDD" id="cd02570">
    <property type="entry name" value="PseudoU_synth_EcTruA"/>
    <property type="match status" value="1"/>
</dbReference>
<dbReference type="PANTHER" id="PTHR11142:SF0">
    <property type="entry name" value="TRNA PSEUDOURIDINE SYNTHASE-LIKE 1"/>
    <property type="match status" value="1"/>
</dbReference>
<comment type="subunit">
    <text evidence="4">Homodimer.</text>
</comment>
<feature type="binding site" evidence="4 6">
    <location>
        <position position="109"/>
    </location>
    <ligand>
        <name>substrate</name>
    </ligand>
</feature>
<evidence type="ECO:0000259" key="8">
    <source>
        <dbReference type="Pfam" id="PF01416"/>
    </source>
</evidence>